<feature type="transmembrane region" description="Helical" evidence="2">
    <location>
        <begin position="35"/>
        <end position="52"/>
    </location>
</feature>
<evidence type="ECO:0000313" key="4">
    <source>
        <dbReference type="Proteomes" id="UP000620156"/>
    </source>
</evidence>
<keyword evidence="2" id="KW-1133">Transmembrane helix</keyword>
<gene>
    <name evidence="3" type="ORF">GCM10010145_63410</name>
</gene>
<feature type="transmembrane region" description="Helical" evidence="2">
    <location>
        <begin position="64"/>
        <end position="81"/>
    </location>
</feature>
<name>A0A918BR32_9ACTN</name>
<dbReference type="EMBL" id="BMQK01000022">
    <property type="protein sequence ID" value="GGQ85124.1"/>
    <property type="molecule type" value="Genomic_DNA"/>
</dbReference>
<dbReference type="AlphaFoldDB" id="A0A918BR32"/>
<dbReference type="RefSeq" id="WP_189220307.1">
    <property type="nucleotide sequence ID" value="NZ_BMQK01000022.1"/>
</dbReference>
<reference evidence="3" key="1">
    <citation type="journal article" date="2014" name="Int. J. Syst. Evol. Microbiol.">
        <title>Complete genome sequence of Corynebacterium casei LMG S-19264T (=DSM 44701T), isolated from a smear-ripened cheese.</title>
        <authorList>
            <consortium name="US DOE Joint Genome Institute (JGI-PGF)"/>
            <person name="Walter F."/>
            <person name="Albersmeier A."/>
            <person name="Kalinowski J."/>
            <person name="Ruckert C."/>
        </authorList>
    </citation>
    <scope>NUCLEOTIDE SEQUENCE</scope>
    <source>
        <strain evidence="3">JCM 3131</strain>
    </source>
</reference>
<sequence length="150" mass="16372">MAHATHATGTRRGLPAGTPSTPDVFGERVHTVMRWAWPVVLGLVYGYWVAALDRDAGPITAGNWLLGFVSAVAFVVLYAAARTLARRLRREPHAVTWAVFAALAYGFVYSQNGGTVLRASLQSVLIGVGVFLVAWYRYTLHDNAEGRRTT</sequence>
<keyword evidence="4" id="KW-1185">Reference proteome</keyword>
<protein>
    <submittedName>
        <fullName evidence="3">Uncharacterized protein</fullName>
    </submittedName>
</protein>
<keyword evidence="2" id="KW-0472">Membrane</keyword>
<evidence type="ECO:0000256" key="2">
    <source>
        <dbReference type="SAM" id="Phobius"/>
    </source>
</evidence>
<evidence type="ECO:0000256" key="1">
    <source>
        <dbReference type="SAM" id="MobiDB-lite"/>
    </source>
</evidence>
<organism evidence="3 4">
    <name type="scientific">Streptomyces ruber</name>
    <dbReference type="NCBI Taxonomy" id="83378"/>
    <lineage>
        <taxon>Bacteria</taxon>
        <taxon>Bacillati</taxon>
        <taxon>Actinomycetota</taxon>
        <taxon>Actinomycetes</taxon>
        <taxon>Kitasatosporales</taxon>
        <taxon>Streptomycetaceae</taxon>
        <taxon>Streptomyces</taxon>
    </lineage>
</organism>
<feature type="transmembrane region" description="Helical" evidence="2">
    <location>
        <begin position="116"/>
        <end position="138"/>
    </location>
</feature>
<dbReference type="Proteomes" id="UP000620156">
    <property type="component" value="Unassembled WGS sequence"/>
</dbReference>
<comment type="caution">
    <text evidence="3">The sequence shown here is derived from an EMBL/GenBank/DDBJ whole genome shotgun (WGS) entry which is preliminary data.</text>
</comment>
<feature type="region of interest" description="Disordered" evidence="1">
    <location>
        <begin position="1"/>
        <end position="20"/>
    </location>
</feature>
<accession>A0A918BR32</accession>
<reference evidence="3" key="2">
    <citation type="submission" date="2020-09" db="EMBL/GenBank/DDBJ databases">
        <authorList>
            <person name="Sun Q."/>
            <person name="Ohkuma M."/>
        </authorList>
    </citation>
    <scope>NUCLEOTIDE SEQUENCE</scope>
    <source>
        <strain evidence="3">JCM 3131</strain>
    </source>
</reference>
<feature type="transmembrane region" description="Helical" evidence="2">
    <location>
        <begin position="93"/>
        <end position="110"/>
    </location>
</feature>
<proteinExistence type="predicted"/>
<evidence type="ECO:0000313" key="3">
    <source>
        <dbReference type="EMBL" id="GGQ85124.1"/>
    </source>
</evidence>
<keyword evidence="2" id="KW-0812">Transmembrane</keyword>